<dbReference type="AlphaFoldDB" id="A0A841BM62"/>
<feature type="compositionally biased region" description="Pro residues" evidence="1">
    <location>
        <begin position="29"/>
        <end position="57"/>
    </location>
</feature>
<feature type="region of interest" description="Disordered" evidence="1">
    <location>
        <begin position="1"/>
        <end position="69"/>
    </location>
</feature>
<gene>
    <name evidence="3" type="ORF">F4553_001289</name>
</gene>
<dbReference type="NCBIfam" id="NF047619">
    <property type="entry name" value="NADase_discoid"/>
    <property type="match status" value="1"/>
</dbReference>
<accession>A0A841BM62</accession>
<keyword evidence="2" id="KW-0812">Transmembrane</keyword>
<keyword evidence="2" id="KW-1133">Transmembrane helix</keyword>
<dbReference type="EMBL" id="JACHMN010000002">
    <property type="protein sequence ID" value="MBB5867910.1"/>
    <property type="molecule type" value="Genomic_DNA"/>
</dbReference>
<dbReference type="Gene3D" id="2.60.120.260">
    <property type="entry name" value="Galactose-binding domain-like"/>
    <property type="match status" value="1"/>
</dbReference>
<name>A0A841BM62_9ACTN</name>
<evidence type="ECO:0000256" key="1">
    <source>
        <dbReference type="SAM" id="MobiDB-lite"/>
    </source>
</evidence>
<keyword evidence="4" id="KW-1185">Reference proteome</keyword>
<dbReference type="InterPro" id="IPR057561">
    <property type="entry name" value="NADase_transloc"/>
</dbReference>
<reference evidence="3 4" key="1">
    <citation type="submission" date="2020-08" db="EMBL/GenBank/DDBJ databases">
        <title>Sequencing the genomes of 1000 actinobacteria strains.</title>
        <authorList>
            <person name="Klenk H.-P."/>
        </authorList>
    </citation>
    <scope>NUCLEOTIDE SEQUENCE [LARGE SCALE GENOMIC DNA]</scope>
    <source>
        <strain evidence="3 4">DSM 45362</strain>
    </source>
</reference>
<feature type="transmembrane region" description="Helical" evidence="2">
    <location>
        <begin position="125"/>
        <end position="147"/>
    </location>
</feature>
<dbReference type="InterPro" id="IPR008979">
    <property type="entry name" value="Galactose-bd-like_sf"/>
</dbReference>
<dbReference type="SUPFAM" id="SSF49785">
    <property type="entry name" value="Galactose-binding domain-like"/>
    <property type="match status" value="1"/>
</dbReference>
<protein>
    <submittedName>
        <fullName evidence="3">Uncharacterized protein</fullName>
    </submittedName>
</protein>
<evidence type="ECO:0000313" key="3">
    <source>
        <dbReference type="EMBL" id="MBB5867910.1"/>
    </source>
</evidence>
<keyword evidence="2" id="KW-0472">Membrane</keyword>
<dbReference type="Proteomes" id="UP000587527">
    <property type="component" value="Unassembled WGS sequence"/>
</dbReference>
<evidence type="ECO:0000313" key="4">
    <source>
        <dbReference type="Proteomes" id="UP000587527"/>
    </source>
</evidence>
<organism evidence="3 4">
    <name type="scientific">Allocatelliglobosispora scoriae</name>
    <dbReference type="NCBI Taxonomy" id="643052"/>
    <lineage>
        <taxon>Bacteria</taxon>
        <taxon>Bacillati</taxon>
        <taxon>Actinomycetota</taxon>
        <taxon>Actinomycetes</taxon>
        <taxon>Micromonosporales</taxon>
        <taxon>Micromonosporaceae</taxon>
        <taxon>Allocatelliglobosispora</taxon>
    </lineage>
</organism>
<evidence type="ECO:0000256" key="2">
    <source>
        <dbReference type="SAM" id="Phobius"/>
    </source>
</evidence>
<proteinExistence type="predicted"/>
<dbReference type="RefSeq" id="WP_184833431.1">
    <property type="nucleotide sequence ID" value="NZ_JACHMN010000002.1"/>
</dbReference>
<sequence length="319" mass="33746">MAQPTGSDQPQPPPEPLNDDTLDRLKAVPPTPPPAPPPQPSQYQPQPPSAGRPPPVAPFQAETGIPPVRPGETVCANCRWGNDPTRTFCRHCGSPLTGGGVVPPPPPAGPQYVQSAPRGPRRWPWILGAVLGAIVLVLAGGLLARALTNGGTVAEESSPSASPSPSPTPKGQEVPGDDIVARASTSQPDAEAQYLIDGDEDTYWAANPTESNPDPIPRLTFTLKSSDGARVVRMEVVSGGREGEYDSRPRPKDICVRVDAGDCIEHELEDSPDAQEIRVDAAEPAKQIEIEIKSVYPATQDGGAADNVTMREVRLYAQP</sequence>
<feature type="region of interest" description="Disordered" evidence="1">
    <location>
        <begin position="153"/>
        <end position="176"/>
    </location>
</feature>
<comment type="caution">
    <text evidence="3">The sequence shown here is derived from an EMBL/GenBank/DDBJ whole genome shotgun (WGS) entry which is preliminary data.</text>
</comment>